<dbReference type="OrthoDB" id="1679700at2"/>
<evidence type="ECO:0000256" key="5">
    <source>
        <dbReference type="SAM" id="Phobius"/>
    </source>
</evidence>
<evidence type="ECO:0000256" key="1">
    <source>
        <dbReference type="ARBA" id="ARBA00022475"/>
    </source>
</evidence>
<feature type="transmembrane region" description="Helical" evidence="5">
    <location>
        <begin position="130"/>
        <end position="151"/>
    </location>
</feature>
<feature type="transmembrane region" description="Helical" evidence="5">
    <location>
        <begin position="39"/>
        <end position="56"/>
    </location>
</feature>
<organism evidence="6 7">
    <name type="scientific">Salicibibacter kimchii</name>
    <dbReference type="NCBI Taxonomy" id="2099786"/>
    <lineage>
        <taxon>Bacteria</taxon>
        <taxon>Bacillati</taxon>
        <taxon>Bacillota</taxon>
        <taxon>Bacilli</taxon>
        <taxon>Bacillales</taxon>
        <taxon>Bacillaceae</taxon>
        <taxon>Salicibibacter</taxon>
    </lineage>
</organism>
<feature type="transmembrane region" description="Helical" evidence="5">
    <location>
        <begin position="6"/>
        <end position="27"/>
    </location>
</feature>
<dbReference type="AlphaFoldDB" id="A0A345BZK9"/>
<name>A0A345BZK9_9BACI</name>
<accession>A0A345BZK9</accession>
<evidence type="ECO:0000313" key="7">
    <source>
        <dbReference type="Proteomes" id="UP000252100"/>
    </source>
</evidence>
<evidence type="ECO:0000256" key="3">
    <source>
        <dbReference type="ARBA" id="ARBA00022989"/>
    </source>
</evidence>
<dbReference type="PANTHER" id="PTHR35529">
    <property type="entry name" value="MANGANESE EFFLUX PUMP MNTP-RELATED"/>
    <property type="match status" value="1"/>
</dbReference>
<keyword evidence="2 5" id="KW-0812">Transmembrane</keyword>
<feature type="transmembrane region" description="Helical" evidence="5">
    <location>
        <begin position="163"/>
        <end position="181"/>
    </location>
</feature>
<feature type="transmembrane region" description="Helical" evidence="5">
    <location>
        <begin position="101"/>
        <end position="124"/>
    </location>
</feature>
<sequence length="184" mass="19874">MTELLSTLLLAIVLGMDAFSMAMALGFQSFRIHAVKASMVVGLFHMFMPLVGIGIGHGLANVYSLDAVHCIAGVILIWIGFQMMRSSRKSKEKPIVKLHGIGLCLFAFIVSLDSFSIGISLGILGAETVAVIFVFGITSAVLTWAGLKFATLTRRRIGSWSELLGGMILLLYGLNTFRSLFMGL</sequence>
<dbReference type="InterPro" id="IPR003810">
    <property type="entry name" value="Mntp/YtaF"/>
</dbReference>
<dbReference type="EMBL" id="CP031092">
    <property type="protein sequence ID" value="AXF56390.1"/>
    <property type="molecule type" value="Genomic_DNA"/>
</dbReference>
<keyword evidence="7" id="KW-1185">Reference proteome</keyword>
<dbReference type="Proteomes" id="UP000252100">
    <property type="component" value="Chromosome"/>
</dbReference>
<reference evidence="6 7" key="1">
    <citation type="journal article" date="2018" name="J. Microbiol.">
        <title>Salicibibacter kimchii gen. nov., sp. nov., a moderately halophilic and alkalitolerant bacterium in the family Bacillaceae, isolated from kimchi.</title>
        <authorList>
            <person name="Jang J.Y."/>
            <person name="Oh Y.J."/>
            <person name="Lim S.K."/>
            <person name="Park H.K."/>
            <person name="Lee C."/>
            <person name="Kim J.Y."/>
            <person name="Lee M.A."/>
            <person name="Choi H.J."/>
        </authorList>
    </citation>
    <scope>NUCLEOTIDE SEQUENCE [LARGE SCALE GENOMIC DNA]</scope>
    <source>
        <strain evidence="6 7">NKC1-1</strain>
    </source>
</reference>
<dbReference type="Pfam" id="PF02659">
    <property type="entry name" value="Mntp"/>
    <property type="match status" value="1"/>
</dbReference>
<dbReference type="RefSeq" id="WP_114373134.1">
    <property type="nucleotide sequence ID" value="NZ_CP031092.1"/>
</dbReference>
<keyword evidence="3 5" id="KW-1133">Transmembrane helix</keyword>
<dbReference type="PANTHER" id="PTHR35529:SF1">
    <property type="entry name" value="MANGANESE EFFLUX PUMP MNTP-RELATED"/>
    <property type="match status" value="1"/>
</dbReference>
<keyword evidence="1" id="KW-1003">Cell membrane</keyword>
<proteinExistence type="predicted"/>
<feature type="transmembrane region" description="Helical" evidence="5">
    <location>
        <begin position="62"/>
        <end position="81"/>
    </location>
</feature>
<protein>
    <recommendedName>
        <fullName evidence="8">Manganese efflux pump MntP</fullName>
    </recommendedName>
</protein>
<evidence type="ECO:0000256" key="2">
    <source>
        <dbReference type="ARBA" id="ARBA00022692"/>
    </source>
</evidence>
<keyword evidence="4 5" id="KW-0472">Membrane</keyword>
<evidence type="ECO:0000256" key="4">
    <source>
        <dbReference type="ARBA" id="ARBA00023136"/>
    </source>
</evidence>
<dbReference type="KEGG" id="rue:DT065_10415"/>
<evidence type="ECO:0008006" key="8">
    <source>
        <dbReference type="Google" id="ProtNLM"/>
    </source>
</evidence>
<gene>
    <name evidence="6" type="ORF">DT065_10415</name>
</gene>
<evidence type="ECO:0000313" key="6">
    <source>
        <dbReference type="EMBL" id="AXF56390.1"/>
    </source>
</evidence>